<dbReference type="RefSeq" id="XP_033768800.1">
    <property type="nucleotide sequence ID" value="XM_033912909.1"/>
</dbReference>
<organism evidence="7">
    <name type="scientific">Saccharomyces paradoxus</name>
    <name type="common">Yeast</name>
    <name type="synonym">Saccharomyces douglasii</name>
    <dbReference type="NCBI Taxonomy" id="27291"/>
    <lineage>
        <taxon>Eukaryota</taxon>
        <taxon>Fungi</taxon>
        <taxon>Dikarya</taxon>
        <taxon>Ascomycota</taxon>
        <taxon>Saccharomycotina</taxon>
        <taxon>Saccharomycetes</taxon>
        <taxon>Saccharomycetales</taxon>
        <taxon>Saccharomycetaceae</taxon>
        <taxon>Saccharomyces</taxon>
    </lineage>
</organism>
<dbReference type="GO" id="GO:0035371">
    <property type="term" value="C:microtubule plus-end"/>
    <property type="evidence" value="ECO:0007669"/>
    <property type="project" value="TreeGrafter"/>
</dbReference>
<evidence type="ECO:0000256" key="4">
    <source>
        <dbReference type="ARBA" id="ARBA00025779"/>
    </source>
</evidence>
<keyword evidence="3" id="KW-0143">Chaperone</keyword>
<dbReference type="PANTHER" id="PTHR18916">
    <property type="entry name" value="DYNACTIN 1-RELATED MICROTUBULE-BINDING"/>
    <property type="match status" value="1"/>
</dbReference>
<dbReference type="AlphaFoldDB" id="A0A8B8UYG2"/>
<dbReference type="GO" id="GO:0005737">
    <property type="term" value="C:cytoplasm"/>
    <property type="evidence" value="ECO:0007669"/>
    <property type="project" value="UniProtKB-SubCell"/>
</dbReference>
<reference evidence="7" key="4">
    <citation type="submission" date="2025-08" db="UniProtKB">
        <authorList>
            <consortium name="RefSeq"/>
        </authorList>
    </citation>
    <scope>IDENTIFICATION</scope>
    <source>
        <strain evidence="7">CBS432</strain>
    </source>
</reference>
<evidence type="ECO:0000256" key="3">
    <source>
        <dbReference type="ARBA" id="ARBA00023186"/>
    </source>
</evidence>
<proteinExistence type="inferred from homology"/>
<dbReference type="PANTHER" id="PTHR18916:SF85">
    <property type="entry name" value="TUBULIN-FOLDING COFACTOR B"/>
    <property type="match status" value="1"/>
</dbReference>
<dbReference type="GO" id="GO:0031122">
    <property type="term" value="P:cytoplasmic microtubule organization"/>
    <property type="evidence" value="ECO:0007669"/>
    <property type="project" value="TreeGrafter"/>
</dbReference>
<dbReference type="PROSITE" id="PS00845">
    <property type="entry name" value="CAP_GLY_1"/>
    <property type="match status" value="1"/>
</dbReference>
<dbReference type="PROSITE" id="PS50245">
    <property type="entry name" value="CAP_GLY_2"/>
    <property type="match status" value="1"/>
</dbReference>
<name>A0A8B8UYG2_SACPA</name>
<evidence type="ECO:0000256" key="5">
    <source>
        <dbReference type="SAM" id="MobiDB-lite"/>
    </source>
</evidence>
<dbReference type="GO" id="GO:0051010">
    <property type="term" value="F:microtubule plus-end binding"/>
    <property type="evidence" value="ECO:0007669"/>
    <property type="project" value="TreeGrafter"/>
</dbReference>
<dbReference type="OrthoDB" id="5295208at2759"/>
<feature type="region of interest" description="Disordered" evidence="5">
    <location>
        <begin position="231"/>
        <end position="254"/>
    </location>
</feature>
<dbReference type="Pfam" id="PF14560">
    <property type="entry name" value="Ubiquitin_2"/>
    <property type="match status" value="1"/>
</dbReference>
<dbReference type="Gene3D" id="3.10.20.90">
    <property type="entry name" value="Phosphatidylinositol 3-kinase Catalytic Subunit, Chain A, domain 1"/>
    <property type="match status" value="1"/>
</dbReference>
<dbReference type="VEuPathDB" id="FungiDB:SPAR_N01690"/>
<dbReference type="SUPFAM" id="SSF54236">
    <property type="entry name" value="Ubiquitin-like"/>
    <property type="match status" value="1"/>
</dbReference>
<dbReference type="InterPro" id="IPR036859">
    <property type="entry name" value="CAP-Gly_dom_sf"/>
</dbReference>
<gene>
    <name evidence="7" type="primary">ALF1</name>
    <name evidence="7" type="ORF">SPAR_N01690</name>
</gene>
<dbReference type="InterPro" id="IPR000626">
    <property type="entry name" value="Ubiquitin-like_dom"/>
</dbReference>
<dbReference type="Gene3D" id="2.30.30.190">
    <property type="entry name" value="CAP Gly-rich-like domain"/>
    <property type="match status" value="1"/>
</dbReference>
<evidence type="ECO:0000259" key="6">
    <source>
        <dbReference type="PROSITE" id="PS50245"/>
    </source>
</evidence>
<dbReference type="KEGG" id="spao:SPAR_N01690"/>
<reference evidence="7" key="2">
    <citation type="submission" date="2020-01" db="EMBL/GenBank/DDBJ databases">
        <title>Population-level Yeast Reference Genomes.</title>
        <authorList>
            <person name="Yue J.-X."/>
        </authorList>
    </citation>
    <scope>NUCLEOTIDE SEQUENCE</scope>
    <source>
        <strain evidence="7">CBS432</strain>
    </source>
</reference>
<dbReference type="InterPro" id="IPR029071">
    <property type="entry name" value="Ubiquitin-like_domsf"/>
</dbReference>
<dbReference type="InterPro" id="IPR000938">
    <property type="entry name" value="CAP-Gly_domain"/>
</dbReference>
<reference evidence="7" key="3">
    <citation type="submission" date="2025-07" db="EMBL/GenBank/DDBJ databases">
        <authorList>
            <consortium name="NCBI Genome Project"/>
        </authorList>
    </citation>
    <scope>NUCLEOTIDE SEQUENCE</scope>
    <source>
        <strain evidence="7">CBS432</strain>
    </source>
</reference>
<dbReference type="GO" id="GO:0005634">
    <property type="term" value="C:nucleus"/>
    <property type="evidence" value="ECO:0007669"/>
    <property type="project" value="TreeGrafter"/>
</dbReference>
<feature type="domain" description="CAP-Gly" evidence="6">
    <location>
        <begin position="189"/>
        <end position="225"/>
    </location>
</feature>
<dbReference type="Pfam" id="PF01302">
    <property type="entry name" value="CAP_GLY"/>
    <property type="match status" value="1"/>
</dbReference>
<protein>
    <submittedName>
        <fullName evidence="7">Alf1p</fullName>
    </submittedName>
</protein>
<dbReference type="SMART" id="SM01052">
    <property type="entry name" value="CAP_GLY"/>
    <property type="match status" value="1"/>
</dbReference>
<evidence type="ECO:0000313" key="7">
    <source>
        <dbReference type="RefSeq" id="XP_033768800.1"/>
    </source>
</evidence>
<reference evidence="7" key="1">
    <citation type="journal article" date="2017" name="Nat. Genet.">
        <title>Contrasting evolutionary genome dynamics between domesticated and wild yeasts.</title>
        <authorList>
            <person name="Yue J.X."/>
            <person name="Li J."/>
            <person name="Aigrain L."/>
            <person name="Hallin J."/>
            <person name="Persson K."/>
            <person name="Oliver K."/>
            <person name="Bergstrom A."/>
            <person name="Coupland P."/>
            <person name="Warringer J."/>
            <person name="Lagomarsino M.C."/>
            <person name="Fischer G."/>
            <person name="Durbin R."/>
            <person name="Liti G."/>
        </authorList>
    </citation>
    <scope>NUCLEOTIDE SEQUENCE</scope>
    <source>
        <strain evidence="7">CBS432</strain>
    </source>
</reference>
<evidence type="ECO:0000256" key="1">
    <source>
        <dbReference type="ARBA" id="ARBA00004496"/>
    </source>
</evidence>
<evidence type="ECO:0000256" key="2">
    <source>
        <dbReference type="ARBA" id="ARBA00022490"/>
    </source>
</evidence>
<dbReference type="GeneID" id="54633211"/>
<dbReference type="SUPFAM" id="SSF74924">
    <property type="entry name" value="Cap-Gly domain"/>
    <property type="match status" value="1"/>
</dbReference>
<sequence length="254" mass="28257">MVRVVIESELVRTEKQFPQELKINQFKDRLYHITGVEPKDMEIVVKRQHDNKEIFSTKKGGSYSDEDEDANFLKGKEELIVVVTDSNTQSITNQLAMQAEGIPSTQTISEEDYLRRDQSVLRWKMAHGYGRFNAARQSQRAVQSKQDEAYAREQLAAAIGRHCHITVDGSAPREAVLRYVGPLPSGATGTWCGVEFTEAAGKNDGRINGVTLFGPVAPGYGSFVRPRAVEIQPKNEESAEKGNVNGDVESDDEI</sequence>
<keyword evidence="2" id="KW-0963">Cytoplasm</keyword>
<comment type="similarity">
    <text evidence="4">Belongs to the TBCB family.</text>
</comment>
<comment type="subcellular location">
    <subcellularLocation>
        <location evidence="1">Cytoplasm</location>
    </subcellularLocation>
</comment>
<accession>A0A8B8UYG2</accession>